<evidence type="ECO:0000256" key="1">
    <source>
        <dbReference type="SAM" id="Phobius"/>
    </source>
</evidence>
<keyword evidence="1" id="KW-1133">Transmembrane helix</keyword>
<name>X1ET91_9ZZZZ</name>
<feature type="non-terminal residue" evidence="2">
    <location>
        <position position="195"/>
    </location>
</feature>
<sequence length="195" mass="22772">MLVWATLVVIQLLLTLYFVFQERYKEEKFWNWPVVSKTILVLGMVFLSVIHWSVFAMGVRLEKLLPGWYWEVYIRPLNTRQIVFPAMLALSFILVTYILRNPRCMGLNLALIVGLGYLLQISFGFAEGQGYEYIRRKYTDSHHRTYANIAAANFIDPLAAVREYEQRYGQQMFPSTKPPGVVLFYILLEEMVNTA</sequence>
<protein>
    <submittedName>
        <fullName evidence="2">Uncharacterized protein</fullName>
    </submittedName>
</protein>
<organism evidence="2">
    <name type="scientific">marine sediment metagenome</name>
    <dbReference type="NCBI Taxonomy" id="412755"/>
    <lineage>
        <taxon>unclassified sequences</taxon>
        <taxon>metagenomes</taxon>
        <taxon>ecological metagenomes</taxon>
    </lineage>
</organism>
<accession>X1ET91</accession>
<keyword evidence="1" id="KW-0472">Membrane</keyword>
<evidence type="ECO:0000313" key="2">
    <source>
        <dbReference type="EMBL" id="GAH36591.1"/>
    </source>
</evidence>
<feature type="transmembrane region" description="Helical" evidence="1">
    <location>
        <begin position="105"/>
        <end position="126"/>
    </location>
</feature>
<dbReference type="EMBL" id="BARU01012062">
    <property type="protein sequence ID" value="GAH36591.1"/>
    <property type="molecule type" value="Genomic_DNA"/>
</dbReference>
<comment type="caution">
    <text evidence="2">The sequence shown here is derived from an EMBL/GenBank/DDBJ whole genome shotgun (WGS) entry which is preliminary data.</text>
</comment>
<dbReference type="AlphaFoldDB" id="X1ET91"/>
<feature type="transmembrane region" description="Helical" evidence="1">
    <location>
        <begin position="82"/>
        <end position="99"/>
    </location>
</feature>
<proteinExistence type="predicted"/>
<feature type="transmembrane region" description="Helical" evidence="1">
    <location>
        <begin position="37"/>
        <end position="61"/>
    </location>
</feature>
<keyword evidence="1" id="KW-0812">Transmembrane</keyword>
<reference evidence="2" key="1">
    <citation type="journal article" date="2014" name="Front. Microbiol.">
        <title>High frequency of phylogenetically diverse reductive dehalogenase-homologous genes in deep subseafloor sedimentary metagenomes.</title>
        <authorList>
            <person name="Kawai M."/>
            <person name="Futagami T."/>
            <person name="Toyoda A."/>
            <person name="Takaki Y."/>
            <person name="Nishi S."/>
            <person name="Hori S."/>
            <person name="Arai W."/>
            <person name="Tsubouchi T."/>
            <person name="Morono Y."/>
            <person name="Uchiyama I."/>
            <person name="Ito T."/>
            <person name="Fujiyama A."/>
            <person name="Inagaki F."/>
            <person name="Takami H."/>
        </authorList>
    </citation>
    <scope>NUCLEOTIDE SEQUENCE</scope>
    <source>
        <strain evidence="2">Expedition CK06-06</strain>
    </source>
</reference>
<gene>
    <name evidence="2" type="ORF">S03H2_22407</name>
</gene>